<dbReference type="InterPro" id="IPR000014">
    <property type="entry name" value="PAS"/>
</dbReference>
<dbReference type="Proteomes" id="UP000007392">
    <property type="component" value="Chromosome"/>
</dbReference>
<gene>
    <name evidence="2" type="ORF">B2K_24475</name>
</gene>
<dbReference type="InterPro" id="IPR035965">
    <property type="entry name" value="PAS-like_dom_sf"/>
</dbReference>
<dbReference type="Gene3D" id="3.30.450.20">
    <property type="entry name" value="PAS domain"/>
    <property type="match status" value="1"/>
</dbReference>
<proteinExistence type="predicted"/>
<dbReference type="SUPFAM" id="SSF55785">
    <property type="entry name" value="PYP-like sensor domain (PAS domain)"/>
    <property type="match status" value="1"/>
</dbReference>
<protein>
    <submittedName>
        <fullName evidence="2">Serine phosphatase</fullName>
    </submittedName>
</protein>
<evidence type="ECO:0000313" key="3">
    <source>
        <dbReference type="Proteomes" id="UP000007392"/>
    </source>
</evidence>
<dbReference type="PATRIC" id="fig|997761.3.peg.4857"/>
<keyword evidence="1" id="KW-0175">Coiled coil</keyword>
<sequence>MDDRLDRAPCGYLTVQEDCTILESNQTLAKLLGSESSKLAGRPLHSVLAVSSRIFFQIYFFPLMHLEGKVEEMYLSLQAVSGQEIPVLLNAVRREREGKTVFECILVPMRRRMEYEQQLSASEHAVSKAKLELERLERTLERKRKEWLELNGRTPGGESAEAHSS</sequence>
<dbReference type="KEGG" id="pmw:B2K_24475"/>
<evidence type="ECO:0000313" key="2">
    <source>
        <dbReference type="EMBL" id="AFH63804.1"/>
    </source>
</evidence>
<name>I0BN57_9BACL</name>
<dbReference type="CDD" id="cd00130">
    <property type="entry name" value="PAS"/>
    <property type="match status" value="1"/>
</dbReference>
<evidence type="ECO:0000256" key="1">
    <source>
        <dbReference type="SAM" id="Coils"/>
    </source>
</evidence>
<accession>I0BN57</accession>
<reference evidence="2 3" key="1">
    <citation type="submission" date="2013-06" db="EMBL/GenBank/DDBJ databases">
        <title>Complete genome sequence of Paenibacillus mucilaginosus K02.</title>
        <authorList>
            <person name="Xiao B."/>
            <person name="Sun L."/>
            <person name="Xiao L."/>
            <person name="Lian B."/>
        </authorList>
    </citation>
    <scope>NUCLEOTIDE SEQUENCE [LARGE SCALE GENOMIC DNA]</scope>
    <source>
        <strain evidence="2 3">K02</strain>
    </source>
</reference>
<feature type="coiled-coil region" evidence="1">
    <location>
        <begin position="112"/>
        <end position="153"/>
    </location>
</feature>
<dbReference type="RefSeq" id="WP_014651912.1">
    <property type="nucleotide sequence ID" value="NC_017672.3"/>
</dbReference>
<dbReference type="HOGENOM" id="CLU_1609193_0_0_9"/>
<organism evidence="2 3">
    <name type="scientific">Paenibacillus mucilaginosus K02</name>
    <dbReference type="NCBI Taxonomy" id="997761"/>
    <lineage>
        <taxon>Bacteria</taxon>
        <taxon>Bacillati</taxon>
        <taxon>Bacillota</taxon>
        <taxon>Bacilli</taxon>
        <taxon>Bacillales</taxon>
        <taxon>Paenibacillaceae</taxon>
        <taxon>Paenibacillus</taxon>
    </lineage>
</organism>
<dbReference type="OrthoDB" id="9759607at2"/>
<dbReference type="EMBL" id="CP003422">
    <property type="protein sequence ID" value="AFH63804.1"/>
    <property type="molecule type" value="Genomic_DNA"/>
</dbReference>
<dbReference type="AlphaFoldDB" id="I0BN57"/>